<dbReference type="InterPro" id="IPR002201">
    <property type="entry name" value="Glyco_trans_9"/>
</dbReference>
<sequence>MKNLIVQAQRLGDLVMTYPLFIWLKKQDDKEIFVLAEEKFYKELLHISPLVTYIPTDKMAYLKNFSYDTVINLSHREDTAKLVSTLDKNNFYGLEIENGCKKISGKWQLYRTSLTHNNHYNRLHWADLNALDCIDPAIMHSTKWKIPQGRQNGKIGLFVGASEETKRPSVDFWAELAFQLCKKGYDPVFISGPGNEEKSIAYAAAKKANIPHGVIAGSLSIFELIHFLETLQLFVCPDTGPMHIASFANVPTLNLSIGPVNPWETAPYPPYHYVLRSGISCSGCWQCTKEEQFCRRAFVPHRIANLVHSLLLQKPLPNIPSITLYKTGRNTLGLYELEPIFGEKHYHSLQADFWRSFFLYVLSEKSSRYLPAYEKSKADLFSALPKLKPVMQKGHINLIKTLVMTEKTNSILEPEAWKQYPPLLRPLTSYVQLLLENGNYSKEIRLTAMKLSEEFRNALQ</sequence>
<evidence type="ECO:0000256" key="1">
    <source>
        <dbReference type="ARBA" id="ARBA00022676"/>
    </source>
</evidence>
<name>A0ABY5Y461_9BACT</name>
<dbReference type="Pfam" id="PF01075">
    <property type="entry name" value="Glyco_transf_9"/>
    <property type="match status" value="1"/>
</dbReference>
<reference evidence="3" key="1">
    <citation type="submission" date="2020-12" db="EMBL/GenBank/DDBJ databases">
        <title>Taurinivorans muris gen. nov., sp. nov., fundamental and realized metabolic niche of a ubiquitous sulfidogenic bacterium in the murine intestine.</title>
        <authorList>
            <person name="Ye H."/>
            <person name="Hanson B.T."/>
            <person name="Loy A."/>
        </authorList>
    </citation>
    <scope>NUCLEOTIDE SEQUENCE</scope>
    <source>
        <strain evidence="3">LT0009</strain>
    </source>
</reference>
<keyword evidence="2" id="KW-0808">Transferase</keyword>
<proteinExistence type="predicted"/>
<gene>
    <name evidence="3" type="ORF">JBF11_03315</name>
</gene>
<dbReference type="EMBL" id="CP065938">
    <property type="protein sequence ID" value="UWX06354.1"/>
    <property type="molecule type" value="Genomic_DNA"/>
</dbReference>
<protein>
    <submittedName>
        <fullName evidence="3">Glycosyltransferase family 9 protein</fullName>
    </submittedName>
</protein>
<keyword evidence="4" id="KW-1185">Reference proteome</keyword>
<accession>A0ABY5Y461</accession>
<evidence type="ECO:0000313" key="4">
    <source>
        <dbReference type="Proteomes" id="UP001058120"/>
    </source>
</evidence>
<organism evidence="3 4">
    <name type="scientific">Taurinivorans muris</name>
    <dbReference type="NCBI Taxonomy" id="2787751"/>
    <lineage>
        <taxon>Bacteria</taxon>
        <taxon>Pseudomonadati</taxon>
        <taxon>Thermodesulfobacteriota</taxon>
        <taxon>Desulfovibrionia</taxon>
        <taxon>Desulfovibrionales</taxon>
        <taxon>Desulfovibrionaceae</taxon>
        <taxon>Taurinivorans</taxon>
    </lineage>
</organism>
<dbReference type="SUPFAM" id="SSF53756">
    <property type="entry name" value="UDP-Glycosyltransferase/glycogen phosphorylase"/>
    <property type="match status" value="1"/>
</dbReference>
<evidence type="ECO:0000313" key="3">
    <source>
        <dbReference type="EMBL" id="UWX06354.1"/>
    </source>
</evidence>
<dbReference type="InterPro" id="IPR051199">
    <property type="entry name" value="LPS_LOS_Heptosyltrfase"/>
</dbReference>
<dbReference type="CDD" id="cd03789">
    <property type="entry name" value="GT9_LPS_heptosyltransferase"/>
    <property type="match status" value="1"/>
</dbReference>
<dbReference type="RefSeq" id="WP_334315959.1">
    <property type="nucleotide sequence ID" value="NZ_CP065938.1"/>
</dbReference>
<keyword evidence="1" id="KW-0328">Glycosyltransferase</keyword>
<dbReference type="PANTHER" id="PTHR30160">
    <property type="entry name" value="TETRAACYLDISACCHARIDE 4'-KINASE-RELATED"/>
    <property type="match status" value="1"/>
</dbReference>
<evidence type="ECO:0000256" key="2">
    <source>
        <dbReference type="ARBA" id="ARBA00022679"/>
    </source>
</evidence>
<dbReference type="Gene3D" id="3.40.50.2000">
    <property type="entry name" value="Glycogen Phosphorylase B"/>
    <property type="match status" value="2"/>
</dbReference>
<dbReference type="Proteomes" id="UP001058120">
    <property type="component" value="Chromosome"/>
</dbReference>